<comment type="caution">
    <text evidence="5">Lacks conserved residue(s) required for the propagation of feature annotation.</text>
</comment>
<protein>
    <recommendedName>
        <fullName evidence="5">Queuine tRNA-ribosyltransferase</fullName>
        <ecNumber evidence="5">2.4.2.29</ecNumber>
    </recommendedName>
    <alternativeName>
        <fullName evidence="5">Guanine insertion enzyme</fullName>
    </alternativeName>
    <alternativeName>
        <fullName evidence="5">tRNA-guanine transglycosylase</fullName>
    </alternativeName>
</protein>
<feature type="binding site" evidence="5">
    <location>
        <position position="222"/>
    </location>
    <ligand>
        <name>substrate</name>
    </ligand>
</feature>
<keyword evidence="3 5" id="KW-0819">tRNA processing</keyword>
<keyword evidence="1 5" id="KW-0328">Glycosyltransferase</keyword>
<dbReference type="GO" id="GO:0005829">
    <property type="term" value="C:cytosol"/>
    <property type="evidence" value="ECO:0007669"/>
    <property type="project" value="TreeGrafter"/>
</dbReference>
<dbReference type="InterPro" id="IPR050076">
    <property type="entry name" value="ArchSynthase1/Queuine_TRR"/>
</dbReference>
<feature type="binding site" evidence="5">
    <location>
        <position position="195"/>
    </location>
    <ligand>
        <name>substrate</name>
    </ligand>
</feature>
<comment type="catalytic activity">
    <reaction evidence="5">
        <text>7-aminomethyl-7-carbaguanine + guanosine(34) in tRNA = 7-aminomethyl-7-carbaguanosine(34) in tRNA + guanine</text>
        <dbReference type="Rhea" id="RHEA:24104"/>
        <dbReference type="Rhea" id="RHEA-COMP:10341"/>
        <dbReference type="Rhea" id="RHEA-COMP:10342"/>
        <dbReference type="ChEBI" id="CHEBI:16235"/>
        <dbReference type="ChEBI" id="CHEBI:58703"/>
        <dbReference type="ChEBI" id="CHEBI:74269"/>
        <dbReference type="ChEBI" id="CHEBI:82833"/>
        <dbReference type="EC" id="2.4.2.29"/>
    </reaction>
</comment>
<evidence type="ECO:0000256" key="3">
    <source>
        <dbReference type="ARBA" id="ARBA00022694"/>
    </source>
</evidence>
<dbReference type="NCBIfam" id="TIGR00430">
    <property type="entry name" value="Q_tRNA_tgt"/>
    <property type="match status" value="1"/>
</dbReference>
<comment type="caution">
    <text evidence="7">The sequence shown here is derived from an EMBL/GenBank/DDBJ whole genome shotgun (WGS) entry which is preliminary data.</text>
</comment>
<evidence type="ECO:0000313" key="7">
    <source>
        <dbReference type="EMBL" id="EFU75906.1"/>
    </source>
</evidence>
<dbReference type="GO" id="GO:0008616">
    <property type="term" value="P:tRNA queuosine(34) biosynthetic process"/>
    <property type="evidence" value="ECO:0007669"/>
    <property type="project" value="UniProtKB-UniRule"/>
</dbReference>
<dbReference type="InterPro" id="IPR002616">
    <property type="entry name" value="tRNA_ribo_trans-like"/>
</dbReference>
<proteinExistence type="inferred from homology"/>
<evidence type="ECO:0000256" key="1">
    <source>
        <dbReference type="ARBA" id="ARBA00022676"/>
    </source>
</evidence>
<comment type="function">
    <text evidence="5">Catalyzes the base-exchange of a guanine (G) residue with the queuine precursor 7-aminomethyl-7-deazaguanine (PreQ1) at position 34 (anticodon wobble position) in tRNAs with GU(N) anticodons (tRNA-Asp, -Asn, -His and -Tyr). Catalysis occurs through a double-displacement mechanism. The nucleophile active site attacks the C1' of nucleotide 34 to detach the guanine base from the RNA, forming a covalent enzyme-RNA intermediate. The proton acceptor active site deprotonates the incoming PreQ1, allowing a nucleophilic attack on the C1' of the ribose to form the product. After dissociation, two additional enzymatic reactions on the tRNA convert PreQ1 to queuine (Q), resulting in the hypermodified nucleoside queuosine (7-(((4,5-cis-dihydroxy-2-cyclopenten-1-yl)amino)methyl)-7-deazaguanosine).</text>
</comment>
<dbReference type="InterPro" id="IPR036511">
    <property type="entry name" value="TGT-like_sf"/>
</dbReference>
<dbReference type="PANTHER" id="PTHR46499:SF1">
    <property type="entry name" value="QUEUINE TRNA-RIBOSYLTRANSFERASE"/>
    <property type="match status" value="1"/>
</dbReference>
<feature type="active site" description="Nucleophile" evidence="5">
    <location>
        <position position="272"/>
    </location>
</feature>
<gene>
    <name evidence="5 7" type="primary">tgt</name>
    <name evidence="7" type="ORF">HMPREF0381_2202</name>
</gene>
<comment type="subunit">
    <text evidence="5">Homodimer. Within each dimer, one monomer is responsible for RNA recognition and catalysis, while the other monomer binds to the replacement base PreQ1.</text>
</comment>
<name>E6LQG7_9FIRM</name>
<feature type="binding site" evidence="5">
    <location>
        <position position="312"/>
    </location>
    <ligand>
        <name>Zn(2+)</name>
        <dbReference type="ChEBI" id="CHEBI:29105"/>
    </ligand>
</feature>
<feature type="binding site" evidence="5">
    <location>
        <position position="144"/>
    </location>
    <ligand>
        <name>substrate</name>
    </ligand>
</feature>
<dbReference type="PANTHER" id="PTHR46499">
    <property type="entry name" value="QUEUINE TRNA-RIBOSYLTRANSFERASE"/>
    <property type="match status" value="1"/>
</dbReference>
<dbReference type="NCBIfam" id="TIGR00449">
    <property type="entry name" value="tgt_general"/>
    <property type="match status" value="1"/>
</dbReference>
<feature type="domain" description="tRNA-guanine(15) transglycosylase-like" evidence="6">
    <location>
        <begin position="11"/>
        <end position="372"/>
    </location>
</feature>
<dbReference type="InterPro" id="IPR004803">
    <property type="entry name" value="TGT"/>
</dbReference>
<dbReference type="RefSeq" id="WP_008751966.1">
    <property type="nucleotide sequence ID" value="NZ_GL622296.1"/>
</dbReference>
<dbReference type="SUPFAM" id="SSF51713">
    <property type="entry name" value="tRNA-guanine transglycosylase"/>
    <property type="match status" value="1"/>
</dbReference>
<evidence type="ECO:0000256" key="5">
    <source>
        <dbReference type="HAMAP-Rule" id="MF_00168"/>
    </source>
</evidence>
<evidence type="ECO:0000259" key="6">
    <source>
        <dbReference type="Pfam" id="PF01702"/>
    </source>
</evidence>
<reference evidence="7 8" key="1">
    <citation type="submission" date="2010-12" db="EMBL/GenBank/DDBJ databases">
        <authorList>
            <person name="Muzny D."/>
            <person name="Qin X."/>
            <person name="Deng J."/>
            <person name="Jiang H."/>
            <person name="Liu Y."/>
            <person name="Qu J."/>
            <person name="Song X.-Z."/>
            <person name="Zhang L."/>
            <person name="Thornton R."/>
            <person name="Coyle M."/>
            <person name="Francisco L."/>
            <person name="Jackson L."/>
            <person name="Javaid M."/>
            <person name="Korchina V."/>
            <person name="Kovar C."/>
            <person name="Mata R."/>
            <person name="Mathew T."/>
            <person name="Ngo R."/>
            <person name="Nguyen L."/>
            <person name="Nguyen N."/>
            <person name="Okwuonu G."/>
            <person name="Ongeri F."/>
            <person name="Pham C."/>
            <person name="Simmons D."/>
            <person name="Wilczek-Boney K."/>
            <person name="Hale W."/>
            <person name="Jakkamsetti A."/>
            <person name="Pham P."/>
            <person name="Ruth R."/>
            <person name="San Lucas F."/>
            <person name="Warren J."/>
            <person name="Zhang J."/>
            <person name="Zhao Z."/>
            <person name="Zhou C."/>
            <person name="Zhu D."/>
            <person name="Lee S."/>
            <person name="Bess C."/>
            <person name="Blankenburg K."/>
            <person name="Forbes L."/>
            <person name="Fu Q."/>
            <person name="Gubbala S."/>
            <person name="Hirani K."/>
            <person name="Jayaseelan J.C."/>
            <person name="Lara F."/>
            <person name="Munidasa M."/>
            <person name="Palculict T."/>
            <person name="Patil S."/>
            <person name="Pu L.-L."/>
            <person name="Saada N."/>
            <person name="Tang L."/>
            <person name="Weissenberger G."/>
            <person name="Zhu Y."/>
            <person name="Hemphill L."/>
            <person name="Shang Y."/>
            <person name="Youmans B."/>
            <person name="Ayvaz T."/>
            <person name="Ross M."/>
            <person name="Santibanez J."/>
            <person name="Aqrawi P."/>
            <person name="Gross S."/>
            <person name="Joshi V."/>
            <person name="Fowler G."/>
            <person name="Nazareth L."/>
            <person name="Reid J."/>
            <person name="Worley K."/>
            <person name="Petrosino J."/>
            <person name="Highlander S."/>
            <person name="Gibbs R."/>
        </authorList>
    </citation>
    <scope>NUCLEOTIDE SEQUENCE [LARGE SCALE GENOMIC DNA]</scope>
    <source>
        <strain evidence="7 8">DSM 3986</strain>
    </source>
</reference>
<dbReference type="AlphaFoldDB" id="E6LQG7"/>
<dbReference type="Pfam" id="PF01702">
    <property type="entry name" value="TGT"/>
    <property type="match status" value="1"/>
</dbReference>
<keyword evidence="5" id="KW-0862">Zinc</keyword>
<feature type="binding site" evidence="5">
    <location>
        <position position="341"/>
    </location>
    <ligand>
        <name>Zn(2+)</name>
        <dbReference type="ChEBI" id="CHEBI:29105"/>
    </ligand>
</feature>
<feature type="binding site" evidence="5">
    <location>
        <position position="310"/>
    </location>
    <ligand>
        <name>Zn(2+)</name>
        <dbReference type="ChEBI" id="CHEBI:29105"/>
    </ligand>
</feature>
<accession>E6LQG7</accession>
<dbReference type="GO" id="GO:0008479">
    <property type="term" value="F:tRNA-guanosine(34) queuine transglycosylase activity"/>
    <property type="evidence" value="ECO:0007669"/>
    <property type="project" value="UniProtKB-UniRule"/>
</dbReference>
<feature type="binding site" evidence="5">
    <location>
        <position position="315"/>
    </location>
    <ligand>
        <name>Zn(2+)</name>
        <dbReference type="ChEBI" id="CHEBI:29105"/>
    </ligand>
</feature>
<keyword evidence="2 5" id="KW-0808">Transferase</keyword>
<dbReference type="eggNOG" id="COG0343">
    <property type="taxonomic scope" value="Bacteria"/>
</dbReference>
<keyword evidence="5" id="KW-0479">Metal-binding</keyword>
<dbReference type="EC" id="2.4.2.29" evidence="5"/>
<dbReference type="UniPathway" id="UPA00392"/>
<feature type="active site" description="Proton acceptor" evidence="5">
    <location>
        <position position="90"/>
    </location>
</feature>
<feature type="region of interest" description="RNA binding" evidence="5">
    <location>
        <begin position="253"/>
        <end position="259"/>
    </location>
</feature>
<dbReference type="EMBL" id="AEPW01000085">
    <property type="protein sequence ID" value="EFU75906.1"/>
    <property type="molecule type" value="Genomic_DNA"/>
</dbReference>
<dbReference type="GO" id="GO:0046872">
    <property type="term" value="F:metal ion binding"/>
    <property type="evidence" value="ECO:0007669"/>
    <property type="project" value="UniProtKB-KW"/>
</dbReference>
<dbReference type="Proteomes" id="UP000003434">
    <property type="component" value="Unassembled WGS sequence"/>
</dbReference>
<evidence type="ECO:0000256" key="2">
    <source>
        <dbReference type="ARBA" id="ARBA00022679"/>
    </source>
</evidence>
<organism evidence="7 8">
    <name type="scientific">Lachnoanaerobaculum saburreum DSM 3986</name>
    <dbReference type="NCBI Taxonomy" id="887325"/>
    <lineage>
        <taxon>Bacteria</taxon>
        <taxon>Bacillati</taxon>
        <taxon>Bacillota</taxon>
        <taxon>Clostridia</taxon>
        <taxon>Lachnospirales</taxon>
        <taxon>Lachnospiraceae</taxon>
        <taxon>Lachnoanaerobaculum</taxon>
    </lineage>
</organism>
<dbReference type="Gene3D" id="3.20.20.105">
    <property type="entry name" value="Queuine tRNA-ribosyltransferase-like"/>
    <property type="match status" value="1"/>
</dbReference>
<feature type="binding site" evidence="5">
    <location>
        <begin position="90"/>
        <end position="94"/>
    </location>
    <ligand>
        <name>substrate</name>
    </ligand>
</feature>
<evidence type="ECO:0000313" key="8">
    <source>
        <dbReference type="Proteomes" id="UP000003434"/>
    </source>
</evidence>
<sequence length="376" mass="42742">MKYEIKAFDKKAKSATMETVHGTVETPLFMNVGTVAAIKGAVSTDDLKEIGCQVELSNTYHLHVRTGDKLIKEFGGLHEFMHWDRPILTDSGGFQVFSLAKLRKIKEEGVNFNSHIDGRKIFMGPEESMQIQSNLGSTIAMAFDECPPALAERKYIETSVARTTRWLQRCKTEMDRLNSLEDTVNKEQLLFAINQGGIIDDIRISHAKDISEMNLDGYAIGGLAVGESHEEMYHILDVTVEHLPQNKPTYLMGVGTPINILEAVDRGVDFFDCVYPSRNGRHGHVYTNHGKLNLFNKKFELDKRPIEEGCTCPACRSYSRGYIRHLLKANEMLGMRLCVLHNLYFYNTMMSEIRTAIREGRYTEYKNNKIRTMLEG</sequence>
<dbReference type="HAMAP" id="MF_00168">
    <property type="entry name" value="Q_tRNA_Tgt"/>
    <property type="match status" value="1"/>
</dbReference>
<comment type="similarity">
    <text evidence="5">Belongs to the queuine tRNA-ribosyltransferase family.</text>
</comment>
<comment type="pathway">
    <text evidence="5">tRNA modification; tRNA-queuosine biosynthesis.</text>
</comment>
<keyword evidence="4 5" id="KW-0671">Queuosine biosynthesis</keyword>
<evidence type="ECO:0000256" key="4">
    <source>
        <dbReference type="ARBA" id="ARBA00022785"/>
    </source>
</evidence>
<dbReference type="HOGENOM" id="CLU_022060_0_1_9"/>
<comment type="cofactor">
    <cofactor evidence="5">
        <name>Zn(2+)</name>
        <dbReference type="ChEBI" id="CHEBI:29105"/>
    </cofactor>
    <text evidence="5">Binds 1 zinc ion per subunit.</text>
</comment>